<comment type="caution">
    <text evidence="3">The sequence shown here is derived from an EMBL/GenBank/DDBJ whole genome shotgun (WGS) entry which is preliminary data.</text>
</comment>
<feature type="chain" id="PRO_5015981259" evidence="1">
    <location>
        <begin position="26"/>
        <end position="235"/>
    </location>
</feature>
<dbReference type="InterPro" id="IPR046217">
    <property type="entry name" value="DUF6250"/>
</dbReference>
<dbReference type="Pfam" id="PF19763">
    <property type="entry name" value="DUF6250"/>
    <property type="match status" value="1"/>
</dbReference>
<evidence type="ECO:0000313" key="3">
    <source>
        <dbReference type="EMBL" id="PZQ53315.1"/>
    </source>
</evidence>
<sequence>MSAAGLSRRAIVAGLAGACFLPASAYPRAGGRLYADDFRHGLRQWRIEAEAGAQVAATRGMLDITAPAGLTLWFLPRLEGRIAIDYEAQAVSAGDTHDRVSDLNCFWMAQDAAAPDGSALARPRSGKFEDYDDLETYYVGLGGNGNSTTRFRRYVGRPGVRPLLPENDRRGAQDMLVANRWQRIRLTADGGRVGFFRDGRQLFAFDDPRPLTSGHFALRTTASHLRLRHFTVSHL</sequence>
<keyword evidence="1" id="KW-0732">Signal</keyword>
<evidence type="ECO:0000256" key="1">
    <source>
        <dbReference type="SAM" id="SignalP"/>
    </source>
</evidence>
<accession>A0A2W5NRI6</accession>
<dbReference type="AlphaFoldDB" id="A0A2W5NRI6"/>
<feature type="signal peptide" evidence="1">
    <location>
        <begin position="1"/>
        <end position="25"/>
    </location>
</feature>
<feature type="domain" description="DUF6250" evidence="2">
    <location>
        <begin position="64"/>
        <end position="230"/>
    </location>
</feature>
<evidence type="ECO:0000259" key="2">
    <source>
        <dbReference type="Pfam" id="PF19763"/>
    </source>
</evidence>
<dbReference type="Gene3D" id="2.60.120.200">
    <property type="match status" value="1"/>
</dbReference>
<dbReference type="EMBL" id="QFPX01000016">
    <property type="protein sequence ID" value="PZQ53315.1"/>
    <property type="molecule type" value="Genomic_DNA"/>
</dbReference>
<organism evidence="3 4">
    <name type="scientific">Novosphingobium pentaromativorans</name>
    <dbReference type="NCBI Taxonomy" id="205844"/>
    <lineage>
        <taxon>Bacteria</taxon>
        <taxon>Pseudomonadati</taxon>
        <taxon>Pseudomonadota</taxon>
        <taxon>Alphaproteobacteria</taxon>
        <taxon>Sphingomonadales</taxon>
        <taxon>Sphingomonadaceae</taxon>
        <taxon>Novosphingobium</taxon>
    </lineage>
</organism>
<evidence type="ECO:0000313" key="4">
    <source>
        <dbReference type="Proteomes" id="UP000249082"/>
    </source>
</evidence>
<name>A0A2W5NRI6_9SPHN</name>
<gene>
    <name evidence="3" type="ORF">DI555_16875</name>
</gene>
<proteinExistence type="predicted"/>
<dbReference type="Proteomes" id="UP000249082">
    <property type="component" value="Unassembled WGS sequence"/>
</dbReference>
<reference evidence="3 4" key="1">
    <citation type="submission" date="2017-08" db="EMBL/GenBank/DDBJ databases">
        <title>Infants hospitalized years apart are colonized by the same room-sourced microbial strains.</title>
        <authorList>
            <person name="Brooks B."/>
            <person name="Olm M.R."/>
            <person name="Firek B.A."/>
            <person name="Baker R."/>
            <person name="Thomas B.C."/>
            <person name="Morowitz M.J."/>
            <person name="Banfield J.F."/>
        </authorList>
    </citation>
    <scope>NUCLEOTIDE SEQUENCE [LARGE SCALE GENOMIC DNA]</scope>
    <source>
        <strain evidence="3">S2_005_002_R2_33</strain>
    </source>
</reference>
<protein>
    <submittedName>
        <fullName evidence="3">Tat pathway signal sequence domain protein</fullName>
    </submittedName>
</protein>